<proteinExistence type="inferred from homology"/>
<comment type="similarity">
    <text evidence="1">Belongs to the ATP-dependent DNA ligase family.</text>
</comment>
<dbReference type="GO" id="GO:0003910">
    <property type="term" value="F:DNA ligase (ATP) activity"/>
    <property type="evidence" value="ECO:0007669"/>
    <property type="project" value="UniProtKB-EC"/>
</dbReference>
<organism evidence="6 7">
    <name type="scientific">Lentzea fradiae</name>
    <dbReference type="NCBI Taxonomy" id="200378"/>
    <lineage>
        <taxon>Bacteria</taxon>
        <taxon>Bacillati</taxon>
        <taxon>Actinomycetota</taxon>
        <taxon>Actinomycetes</taxon>
        <taxon>Pseudonocardiales</taxon>
        <taxon>Pseudonocardiaceae</taxon>
        <taxon>Lentzea</taxon>
    </lineage>
</organism>
<dbReference type="InterPro" id="IPR012309">
    <property type="entry name" value="DNA_ligase_ATP-dep_C"/>
</dbReference>
<evidence type="ECO:0000259" key="5">
    <source>
        <dbReference type="PROSITE" id="PS50160"/>
    </source>
</evidence>
<dbReference type="SUPFAM" id="SSF50249">
    <property type="entry name" value="Nucleic acid-binding proteins"/>
    <property type="match status" value="1"/>
</dbReference>
<dbReference type="InterPro" id="IPR012340">
    <property type="entry name" value="NA-bd_OB-fold"/>
</dbReference>
<dbReference type="GO" id="GO:0005524">
    <property type="term" value="F:ATP binding"/>
    <property type="evidence" value="ECO:0007669"/>
    <property type="project" value="InterPro"/>
</dbReference>
<evidence type="ECO:0000256" key="4">
    <source>
        <dbReference type="ARBA" id="ARBA00034003"/>
    </source>
</evidence>
<evidence type="ECO:0000313" key="7">
    <source>
        <dbReference type="Proteomes" id="UP000199623"/>
    </source>
</evidence>
<evidence type="ECO:0000313" key="6">
    <source>
        <dbReference type="EMBL" id="SDF40273.1"/>
    </source>
</evidence>
<name>A0A1G7KSS2_9PSEU</name>
<sequence>MGSAVPAGEPLGVVRPMLASPGAPPGSDGWAVEFKWDGYRGVAHCQGRDVRVFSRNEIDFLVRFPELGILPELLHHRTAVLDGEIVALDADGRPDFSLLQQGHGPGVRELRRNRPRIAYFVFDLLHLDGRSLLSTPYYVRRSLLSELALPGNHAVQVPPTFMDTEPADVLHVASQYGFEGIVSKRVKSAYEPGRRSPSWVKTPFRRTQEVVIGGWRVGQGNRAGRIGSLLLGAYDGEGRLVYVGHVGTGFSREALADLQRSLTRLARESSPFDVEVPREHARDALWVSPWLVGEVEFRQWTPDGRLRHPAWRGLRADRDPDSVRVRVRVPES</sequence>
<dbReference type="AlphaFoldDB" id="A0A1G7KSS2"/>
<gene>
    <name evidence="6" type="ORF">SAMN05216553_101460</name>
</gene>
<reference evidence="7" key="1">
    <citation type="submission" date="2016-10" db="EMBL/GenBank/DDBJ databases">
        <authorList>
            <person name="Varghese N."/>
            <person name="Submissions S."/>
        </authorList>
    </citation>
    <scope>NUCLEOTIDE SEQUENCE [LARGE SCALE GENOMIC DNA]</scope>
    <source>
        <strain evidence="7">CGMCC 4.3506</strain>
    </source>
</reference>
<dbReference type="InterPro" id="IPR050191">
    <property type="entry name" value="ATP-dep_DNA_ligase"/>
</dbReference>
<dbReference type="Gene3D" id="2.40.50.140">
    <property type="entry name" value="Nucleic acid-binding proteins"/>
    <property type="match status" value="1"/>
</dbReference>
<dbReference type="PROSITE" id="PS50160">
    <property type="entry name" value="DNA_LIGASE_A3"/>
    <property type="match status" value="1"/>
</dbReference>
<evidence type="ECO:0000256" key="2">
    <source>
        <dbReference type="ARBA" id="ARBA00012727"/>
    </source>
</evidence>
<comment type="catalytic activity">
    <reaction evidence="4">
        <text>ATP + (deoxyribonucleotide)n-3'-hydroxyl + 5'-phospho-(deoxyribonucleotide)m = (deoxyribonucleotide)n+m + AMP + diphosphate.</text>
        <dbReference type="EC" id="6.5.1.1"/>
    </reaction>
</comment>
<dbReference type="InterPro" id="IPR012310">
    <property type="entry name" value="DNA_ligase_ATP-dep_cent"/>
</dbReference>
<evidence type="ECO:0000256" key="3">
    <source>
        <dbReference type="ARBA" id="ARBA00022598"/>
    </source>
</evidence>
<dbReference type="STRING" id="200378.SAMN05216553_101460"/>
<dbReference type="PANTHER" id="PTHR45674">
    <property type="entry name" value="DNA LIGASE 1/3 FAMILY MEMBER"/>
    <property type="match status" value="1"/>
</dbReference>
<evidence type="ECO:0000256" key="1">
    <source>
        <dbReference type="ARBA" id="ARBA00007572"/>
    </source>
</evidence>
<dbReference type="NCBIfam" id="TIGR02779">
    <property type="entry name" value="NHEJ_ligase_lig"/>
    <property type="match status" value="1"/>
</dbReference>
<protein>
    <recommendedName>
        <fullName evidence="2">DNA ligase (ATP)</fullName>
        <ecNumber evidence="2">6.5.1.1</ecNumber>
    </recommendedName>
</protein>
<keyword evidence="7" id="KW-1185">Reference proteome</keyword>
<dbReference type="Proteomes" id="UP000199623">
    <property type="component" value="Unassembled WGS sequence"/>
</dbReference>
<dbReference type="Gene3D" id="3.30.1490.70">
    <property type="match status" value="1"/>
</dbReference>
<feature type="domain" description="ATP-dependent DNA ligase family profile" evidence="5">
    <location>
        <begin position="110"/>
        <end position="235"/>
    </location>
</feature>
<dbReference type="CDD" id="cd07906">
    <property type="entry name" value="Adenylation_DNA_ligase_LigD_LigC"/>
    <property type="match status" value="1"/>
</dbReference>
<dbReference type="GO" id="GO:0006281">
    <property type="term" value="P:DNA repair"/>
    <property type="evidence" value="ECO:0007669"/>
    <property type="project" value="InterPro"/>
</dbReference>
<dbReference type="InterPro" id="IPR014146">
    <property type="entry name" value="LigD_ligase_dom"/>
</dbReference>
<keyword evidence="3" id="KW-0436">Ligase</keyword>
<dbReference type="GO" id="GO:0006310">
    <property type="term" value="P:DNA recombination"/>
    <property type="evidence" value="ECO:0007669"/>
    <property type="project" value="InterPro"/>
</dbReference>
<accession>A0A1G7KSS2</accession>
<dbReference type="SUPFAM" id="SSF56091">
    <property type="entry name" value="DNA ligase/mRNA capping enzyme, catalytic domain"/>
    <property type="match status" value="1"/>
</dbReference>
<dbReference type="EC" id="6.5.1.1" evidence="2"/>
<dbReference type="PANTHER" id="PTHR45674:SF4">
    <property type="entry name" value="DNA LIGASE 1"/>
    <property type="match status" value="1"/>
</dbReference>
<dbReference type="EMBL" id="FNCC01000001">
    <property type="protein sequence ID" value="SDF40273.1"/>
    <property type="molecule type" value="Genomic_DNA"/>
</dbReference>
<dbReference type="Pfam" id="PF04679">
    <property type="entry name" value="DNA_ligase_A_C"/>
    <property type="match status" value="1"/>
</dbReference>
<dbReference type="CDD" id="cd07971">
    <property type="entry name" value="OBF_DNA_ligase_LigD"/>
    <property type="match status" value="1"/>
</dbReference>
<dbReference type="Gene3D" id="3.30.470.30">
    <property type="entry name" value="DNA ligase/mRNA capping enzyme"/>
    <property type="match status" value="1"/>
</dbReference>
<dbReference type="Pfam" id="PF01068">
    <property type="entry name" value="DNA_ligase_A_M"/>
    <property type="match status" value="1"/>
</dbReference>